<feature type="region of interest" description="Disordered" evidence="1">
    <location>
        <begin position="84"/>
        <end position="124"/>
    </location>
</feature>
<feature type="compositionally biased region" description="Low complexity" evidence="1">
    <location>
        <begin position="86"/>
        <end position="105"/>
    </location>
</feature>
<dbReference type="eggNOG" id="ENOG50301X3">
    <property type="taxonomic scope" value="Bacteria"/>
</dbReference>
<dbReference type="AlphaFoldDB" id="Q07IV9"/>
<protein>
    <submittedName>
        <fullName evidence="2">Uncharacterized protein</fullName>
    </submittedName>
</protein>
<accession>Q07IV9</accession>
<dbReference type="OrthoDB" id="8141546at2"/>
<evidence type="ECO:0000313" key="2">
    <source>
        <dbReference type="EMBL" id="ABJ08125.1"/>
    </source>
</evidence>
<organism evidence="2">
    <name type="scientific">Rhodopseudomonas palustris (strain BisA53)</name>
    <dbReference type="NCBI Taxonomy" id="316055"/>
    <lineage>
        <taxon>Bacteria</taxon>
        <taxon>Pseudomonadati</taxon>
        <taxon>Pseudomonadota</taxon>
        <taxon>Alphaproteobacteria</taxon>
        <taxon>Hyphomicrobiales</taxon>
        <taxon>Nitrobacteraceae</taxon>
        <taxon>Rhodopseudomonas</taxon>
    </lineage>
</organism>
<proteinExistence type="predicted"/>
<reference evidence="2" key="1">
    <citation type="submission" date="2006-09" db="EMBL/GenBank/DDBJ databases">
        <title>Complete sequence of Rhodopseudomonas palustris BisA53.</title>
        <authorList>
            <consortium name="US DOE Joint Genome Institute"/>
            <person name="Copeland A."/>
            <person name="Lucas S."/>
            <person name="Lapidus A."/>
            <person name="Barry K."/>
            <person name="Detter J.C."/>
            <person name="Glavina del Rio T."/>
            <person name="Hammon N."/>
            <person name="Israni S."/>
            <person name="Dalin E."/>
            <person name="Tice H."/>
            <person name="Pitluck S."/>
            <person name="Chain P."/>
            <person name="Malfatti S."/>
            <person name="Shin M."/>
            <person name="Vergez L."/>
            <person name="Schmutz J."/>
            <person name="Larimer F."/>
            <person name="Land M."/>
            <person name="Hauser L."/>
            <person name="Pelletier D.A."/>
            <person name="Kyrpides N."/>
            <person name="Kim E."/>
            <person name="Harwood C.S."/>
            <person name="Oda Y."/>
            <person name="Richardson P."/>
        </authorList>
    </citation>
    <scope>NUCLEOTIDE SEQUENCE [LARGE SCALE GENOMIC DNA]</scope>
    <source>
        <strain evidence="2">BisA53</strain>
    </source>
</reference>
<dbReference type="HOGENOM" id="CLU_150046_0_0_5"/>
<gene>
    <name evidence="2" type="ordered locus">RPE_4200</name>
</gene>
<evidence type="ECO:0000256" key="1">
    <source>
        <dbReference type="SAM" id="MobiDB-lite"/>
    </source>
</evidence>
<sequence>MADADLDVIIRQLAKQQTKTLTAAAKQRRGHFEALAAKAKDAAGKARFKALAKEALAQGTAAASRLQMSADNAADSYARAMRKAMEAAPAKLAAPTPASKKVTAKPPAPKAPAPKKATAKKTKR</sequence>
<dbReference type="KEGG" id="rpe:RPE_4200"/>
<dbReference type="EMBL" id="CP000463">
    <property type="protein sequence ID" value="ABJ08125.1"/>
    <property type="molecule type" value="Genomic_DNA"/>
</dbReference>
<name>Q07IV9_RHOP5</name>